<feature type="region of interest" description="Disordered" evidence="1">
    <location>
        <begin position="1"/>
        <end position="70"/>
    </location>
</feature>
<reference evidence="2" key="1">
    <citation type="journal article" date="2020" name="Stud. Mycol.">
        <title>101 Dothideomycetes genomes: a test case for predicting lifestyles and emergence of pathogens.</title>
        <authorList>
            <person name="Haridas S."/>
            <person name="Albert R."/>
            <person name="Binder M."/>
            <person name="Bloem J."/>
            <person name="Labutti K."/>
            <person name="Salamov A."/>
            <person name="Andreopoulos B."/>
            <person name="Baker S."/>
            <person name="Barry K."/>
            <person name="Bills G."/>
            <person name="Bluhm B."/>
            <person name="Cannon C."/>
            <person name="Castanera R."/>
            <person name="Culley D."/>
            <person name="Daum C."/>
            <person name="Ezra D."/>
            <person name="Gonzalez J."/>
            <person name="Henrissat B."/>
            <person name="Kuo A."/>
            <person name="Liang C."/>
            <person name="Lipzen A."/>
            <person name="Lutzoni F."/>
            <person name="Magnuson J."/>
            <person name="Mondo S."/>
            <person name="Nolan M."/>
            <person name="Ohm R."/>
            <person name="Pangilinan J."/>
            <person name="Park H.-J."/>
            <person name="Ramirez L."/>
            <person name="Alfaro M."/>
            <person name="Sun H."/>
            <person name="Tritt A."/>
            <person name="Yoshinaga Y."/>
            <person name="Zwiers L.-H."/>
            <person name="Turgeon B."/>
            <person name="Goodwin S."/>
            <person name="Spatafora J."/>
            <person name="Crous P."/>
            <person name="Grigoriev I."/>
        </authorList>
    </citation>
    <scope>NUCLEOTIDE SEQUENCE</scope>
    <source>
        <strain evidence="2">CBS 110217</strain>
    </source>
</reference>
<proteinExistence type="predicted"/>
<dbReference type="OrthoDB" id="2278877at2759"/>
<feature type="compositionally biased region" description="Basic and acidic residues" evidence="1">
    <location>
        <begin position="60"/>
        <end position="70"/>
    </location>
</feature>
<protein>
    <submittedName>
        <fullName evidence="2">Uncharacterized protein</fullName>
    </submittedName>
</protein>
<keyword evidence="3" id="KW-1185">Reference proteome</keyword>
<feature type="non-terminal residue" evidence="2">
    <location>
        <position position="1"/>
    </location>
</feature>
<accession>A0A9P4H5P3</accession>
<gene>
    <name evidence="2" type="ORF">EK21DRAFT_69280</name>
</gene>
<comment type="caution">
    <text evidence="2">The sequence shown here is derived from an EMBL/GenBank/DDBJ whole genome shotgun (WGS) entry which is preliminary data.</text>
</comment>
<sequence length="70" mass="7535">PNSHALAQIYPKTSGPVDDAPKSLLGSLKTGRSQPLRHHPARCADLGPGGLHIASRRGPPRREVHDRKSD</sequence>
<evidence type="ECO:0000313" key="3">
    <source>
        <dbReference type="Proteomes" id="UP000799777"/>
    </source>
</evidence>
<evidence type="ECO:0000313" key="2">
    <source>
        <dbReference type="EMBL" id="KAF2028663.1"/>
    </source>
</evidence>
<dbReference type="EMBL" id="ML978210">
    <property type="protein sequence ID" value="KAF2028663.1"/>
    <property type="molecule type" value="Genomic_DNA"/>
</dbReference>
<organism evidence="2 3">
    <name type="scientific">Setomelanomma holmii</name>
    <dbReference type="NCBI Taxonomy" id="210430"/>
    <lineage>
        <taxon>Eukaryota</taxon>
        <taxon>Fungi</taxon>
        <taxon>Dikarya</taxon>
        <taxon>Ascomycota</taxon>
        <taxon>Pezizomycotina</taxon>
        <taxon>Dothideomycetes</taxon>
        <taxon>Pleosporomycetidae</taxon>
        <taxon>Pleosporales</taxon>
        <taxon>Pleosporineae</taxon>
        <taxon>Phaeosphaeriaceae</taxon>
        <taxon>Setomelanomma</taxon>
    </lineage>
</organism>
<name>A0A9P4H5P3_9PLEO</name>
<dbReference type="AlphaFoldDB" id="A0A9P4H5P3"/>
<evidence type="ECO:0000256" key="1">
    <source>
        <dbReference type="SAM" id="MobiDB-lite"/>
    </source>
</evidence>
<dbReference type="Proteomes" id="UP000799777">
    <property type="component" value="Unassembled WGS sequence"/>
</dbReference>